<evidence type="ECO:0000313" key="1">
    <source>
        <dbReference type="EMBL" id="SPF38714.1"/>
    </source>
</evidence>
<dbReference type="AlphaFoldDB" id="A0A2U3KGB0"/>
<dbReference type="InterPro" id="IPR038690">
    <property type="entry name" value="NusG_2_sf"/>
</dbReference>
<dbReference type="Gene3D" id="2.60.320.10">
    <property type="entry name" value="N-utilization substance G protein NusG, insert domain"/>
    <property type="match status" value="1"/>
</dbReference>
<gene>
    <name evidence="1" type="ORF">SBF1_1940011</name>
</gene>
<protein>
    <submittedName>
        <fullName evidence="1">Uncharacterized protein</fullName>
    </submittedName>
</protein>
<dbReference type="Proteomes" id="UP000238916">
    <property type="component" value="Unassembled WGS sequence"/>
</dbReference>
<sequence length="129" mass="13995">MNIRMFKKADLILIVGLVLLSGLILAWNTFSTSSKGGPVTAVITQNGTVLKTIDLASVQNPESLDVSQGFHQVILVEKGRICFSESDCRDKICVKSGWLTKIGDKAVCMPSKTVITLIGDHQEIDSIAY</sequence>
<dbReference type="Pfam" id="PF07009">
    <property type="entry name" value="NusG_II"/>
    <property type="match status" value="1"/>
</dbReference>
<dbReference type="EMBL" id="OMOF01000106">
    <property type="protein sequence ID" value="SPF38714.1"/>
    <property type="molecule type" value="Genomic_DNA"/>
</dbReference>
<proteinExistence type="predicted"/>
<reference evidence="2" key="1">
    <citation type="submission" date="2018-02" db="EMBL/GenBank/DDBJ databases">
        <authorList>
            <person name="Hausmann B."/>
        </authorList>
    </citation>
    <scope>NUCLEOTIDE SEQUENCE [LARGE SCALE GENOMIC DNA]</scope>
    <source>
        <strain evidence="2">Peat soil MAG SbF1</strain>
    </source>
</reference>
<dbReference type="CDD" id="cd09846">
    <property type="entry name" value="DUF1312"/>
    <property type="match status" value="1"/>
</dbReference>
<accession>A0A2U3KGB0</accession>
<organism evidence="1 2">
    <name type="scientific">Candidatus Desulfosporosinus infrequens</name>
    <dbReference type="NCBI Taxonomy" id="2043169"/>
    <lineage>
        <taxon>Bacteria</taxon>
        <taxon>Bacillati</taxon>
        <taxon>Bacillota</taxon>
        <taxon>Clostridia</taxon>
        <taxon>Eubacteriales</taxon>
        <taxon>Desulfitobacteriaceae</taxon>
        <taxon>Desulfosporosinus</taxon>
    </lineage>
</organism>
<name>A0A2U3KGB0_9FIRM</name>
<evidence type="ECO:0000313" key="2">
    <source>
        <dbReference type="Proteomes" id="UP000238916"/>
    </source>
</evidence>